<accession>A0A5B7HTN0</accession>
<dbReference type="Proteomes" id="UP000324222">
    <property type="component" value="Unassembled WGS sequence"/>
</dbReference>
<sequence length="67" mass="7710">MRKVLQPQTKASFLPLLLYANHQIPGISHDPRRPEVMRGRREEEEEGPLAAHAHRKEALSEEEEGEI</sequence>
<feature type="region of interest" description="Disordered" evidence="1">
    <location>
        <begin position="23"/>
        <end position="67"/>
    </location>
</feature>
<dbReference type="EMBL" id="VSRR010035050">
    <property type="protein sequence ID" value="MPC72607.1"/>
    <property type="molecule type" value="Genomic_DNA"/>
</dbReference>
<protein>
    <submittedName>
        <fullName evidence="2">Uncharacterized protein</fullName>
    </submittedName>
</protein>
<evidence type="ECO:0000313" key="2">
    <source>
        <dbReference type="EMBL" id="MPC72607.1"/>
    </source>
</evidence>
<proteinExistence type="predicted"/>
<evidence type="ECO:0000256" key="1">
    <source>
        <dbReference type="SAM" id="MobiDB-lite"/>
    </source>
</evidence>
<comment type="caution">
    <text evidence="2">The sequence shown here is derived from an EMBL/GenBank/DDBJ whole genome shotgun (WGS) entry which is preliminary data.</text>
</comment>
<evidence type="ECO:0000313" key="3">
    <source>
        <dbReference type="Proteomes" id="UP000324222"/>
    </source>
</evidence>
<name>A0A5B7HTN0_PORTR</name>
<reference evidence="2 3" key="1">
    <citation type="submission" date="2019-05" db="EMBL/GenBank/DDBJ databases">
        <title>Another draft genome of Portunus trituberculatus and its Hox gene families provides insights of decapod evolution.</title>
        <authorList>
            <person name="Jeong J.-H."/>
            <person name="Song I."/>
            <person name="Kim S."/>
            <person name="Choi T."/>
            <person name="Kim D."/>
            <person name="Ryu S."/>
            <person name="Kim W."/>
        </authorList>
    </citation>
    <scope>NUCLEOTIDE SEQUENCE [LARGE SCALE GENOMIC DNA]</scope>
    <source>
        <tissue evidence="2">Muscle</tissue>
    </source>
</reference>
<gene>
    <name evidence="2" type="ORF">E2C01_066919</name>
</gene>
<organism evidence="2 3">
    <name type="scientific">Portunus trituberculatus</name>
    <name type="common">Swimming crab</name>
    <name type="synonym">Neptunus trituberculatus</name>
    <dbReference type="NCBI Taxonomy" id="210409"/>
    <lineage>
        <taxon>Eukaryota</taxon>
        <taxon>Metazoa</taxon>
        <taxon>Ecdysozoa</taxon>
        <taxon>Arthropoda</taxon>
        <taxon>Crustacea</taxon>
        <taxon>Multicrustacea</taxon>
        <taxon>Malacostraca</taxon>
        <taxon>Eumalacostraca</taxon>
        <taxon>Eucarida</taxon>
        <taxon>Decapoda</taxon>
        <taxon>Pleocyemata</taxon>
        <taxon>Brachyura</taxon>
        <taxon>Eubrachyura</taxon>
        <taxon>Portunoidea</taxon>
        <taxon>Portunidae</taxon>
        <taxon>Portuninae</taxon>
        <taxon>Portunus</taxon>
    </lineage>
</organism>
<keyword evidence="3" id="KW-1185">Reference proteome</keyword>
<dbReference type="AlphaFoldDB" id="A0A5B7HTN0"/>
<feature type="compositionally biased region" description="Basic and acidic residues" evidence="1">
    <location>
        <begin position="29"/>
        <end position="42"/>
    </location>
</feature>